<proteinExistence type="inferred from homology"/>
<dbReference type="GO" id="GO:0005125">
    <property type="term" value="F:cytokine activity"/>
    <property type="evidence" value="ECO:0007669"/>
    <property type="project" value="UniProtKB-UniRule"/>
</dbReference>
<dbReference type="GO" id="GO:0002437">
    <property type="term" value="P:inflammatory response to antigenic stimulus"/>
    <property type="evidence" value="ECO:0007669"/>
    <property type="project" value="TreeGrafter"/>
</dbReference>
<gene>
    <name evidence="6" type="primary">Il36a</name>
</gene>
<dbReference type="GO" id="GO:0019221">
    <property type="term" value="P:cytokine-mediated signaling pathway"/>
    <property type="evidence" value="ECO:0007669"/>
    <property type="project" value="TreeGrafter"/>
</dbReference>
<keyword evidence="3 4" id="KW-0964">Secreted</keyword>
<dbReference type="CTD" id="27179"/>
<dbReference type="SMART" id="SM00125">
    <property type="entry name" value="IL1"/>
    <property type="match status" value="1"/>
</dbReference>
<dbReference type="FunCoup" id="A0A1S3GSA0">
    <property type="interactions" value="327"/>
</dbReference>
<dbReference type="STRING" id="10020.ENSDORP00000012224"/>
<name>A0A1S3GSA0_DIPOR</name>
<evidence type="ECO:0000256" key="3">
    <source>
        <dbReference type="ARBA" id="ARBA00022525"/>
    </source>
</evidence>
<dbReference type="Pfam" id="PF00340">
    <property type="entry name" value="IL1"/>
    <property type="match status" value="1"/>
</dbReference>
<dbReference type="OMA" id="QNIMDLY"/>
<dbReference type="Gene3D" id="2.80.10.50">
    <property type="match status" value="1"/>
</dbReference>
<dbReference type="FunFam" id="2.80.10.50:FF:000013">
    <property type="entry name" value="Interleukin-1"/>
    <property type="match status" value="1"/>
</dbReference>
<sequence>MAKTLSMPVPLQRYIQDLSNHVWTLQDQTLIAVPRKEHTVPVIVTLLPCKYPDTLKRDRGNPVYLGLKEPNYCLFCTKVGEQPVLQLKEGTIMELYNQTEPVKPFLFYHSVSARTSAFESVAFPGWFIGICSKGGCPLFMTQELGQTYITDFELTAVH</sequence>
<dbReference type="SUPFAM" id="SSF50353">
    <property type="entry name" value="Cytokine"/>
    <property type="match status" value="1"/>
</dbReference>
<evidence type="ECO:0000256" key="4">
    <source>
        <dbReference type="RuleBase" id="RU003753"/>
    </source>
</evidence>
<comment type="subcellular location">
    <subcellularLocation>
        <location evidence="1 4">Secreted</location>
    </subcellularLocation>
</comment>
<organism evidence="5 6">
    <name type="scientific">Dipodomys ordii</name>
    <name type="common">Ord's kangaroo rat</name>
    <dbReference type="NCBI Taxonomy" id="10020"/>
    <lineage>
        <taxon>Eukaryota</taxon>
        <taxon>Metazoa</taxon>
        <taxon>Chordata</taxon>
        <taxon>Craniata</taxon>
        <taxon>Vertebrata</taxon>
        <taxon>Euteleostomi</taxon>
        <taxon>Mammalia</taxon>
        <taxon>Eutheria</taxon>
        <taxon>Euarchontoglires</taxon>
        <taxon>Glires</taxon>
        <taxon>Rodentia</taxon>
        <taxon>Castorimorpha</taxon>
        <taxon>Heteromyidae</taxon>
        <taxon>Dipodomyinae</taxon>
        <taxon>Dipodomys</taxon>
    </lineage>
</organism>
<dbReference type="RefSeq" id="XP_012891773.1">
    <property type="nucleotide sequence ID" value="XM_013036319.1"/>
</dbReference>
<evidence type="ECO:0000313" key="6">
    <source>
        <dbReference type="RefSeq" id="XP_012891773.1"/>
    </source>
</evidence>
<dbReference type="PRINTS" id="PR00264">
    <property type="entry name" value="INTERLEUKIN1"/>
</dbReference>
<dbReference type="OrthoDB" id="9449069at2759"/>
<dbReference type="Proteomes" id="UP000081671">
    <property type="component" value="Unplaced"/>
</dbReference>
<dbReference type="InterPro" id="IPR003297">
    <property type="entry name" value="IL-1RA/IL-36"/>
</dbReference>
<keyword evidence="5" id="KW-1185">Reference proteome</keyword>
<dbReference type="CDD" id="cd23300">
    <property type="entry name" value="beta-trefoil_IL36"/>
    <property type="match status" value="1"/>
</dbReference>
<evidence type="ECO:0000256" key="2">
    <source>
        <dbReference type="ARBA" id="ARBA00010448"/>
    </source>
</evidence>
<dbReference type="PANTHER" id="PTHR10078">
    <property type="entry name" value="INTERLEUKIN-1 FAMILY MEMBER"/>
    <property type="match status" value="1"/>
</dbReference>
<dbReference type="GO" id="GO:0032755">
    <property type="term" value="P:positive regulation of interleukin-6 production"/>
    <property type="evidence" value="ECO:0007669"/>
    <property type="project" value="Ensembl"/>
</dbReference>
<dbReference type="GeneID" id="106001189"/>
<dbReference type="GO" id="GO:0005149">
    <property type="term" value="F:interleukin-1 receptor binding"/>
    <property type="evidence" value="ECO:0007669"/>
    <property type="project" value="UniProtKB-UniRule"/>
</dbReference>
<evidence type="ECO:0000256" key="1">
    <source>
        <dbReference type="ARBA" id="ARBA00004613"/>
    </source>
</evidence>
<dbReference type="GO" id="GO:0071222">
    <property type="term" value="P:cellular response to lipopolysaccharide"/>
    <property type="evidence" value="ECO:0007669"/>
    <property type="project" value="TreeGrafter"/>
</dbReference>
<dbReference type="InterPro" id="IPR000975">
    <property type="entry name" value="IL-1_fam"/>
</dbReference>
<dbReference type="KEGG" id="dord:106001189"/>
<evidence type="ECO:0000313" key="5">
    <source>
        <dbReference type="Proteomes" id="UP000081671"/>
    </source>
</evidence>
<comment type="similarity">
    <text evidence="2 4">Belongs to the IL-1 family.</text>
</comment>
<dbReference type="PRINTS" id="PR01360">
    <property type="entry name" value="INTRLEUKIN1X"/>
</dbReference>
<dbReference type="PANTHER" id="PTHR10078:SF25">
    <property type="entry name" value="INTERLEUKIN-36 ALPHA"/>
    <property type="match status" value="1"/>
</dbReference>
<protein>
    <recommendedName>
        <fullName evidence="4">Interleukin-1</fullName>
    </recommendedName>
</protein>
<accession>A0A1S3GSA0</accession>
<dbReference type="GO" id="GO:0005615">
    <property type="term" value="C:extracellular space"/>
    <property type="evidence" value="ECO:0007669"/>
    <property type="project" value="Ensembl"/>
</dbReference>
<dbReference type="InParanoid" id="A0A1S3GSA0"/>
<reference evidence="6" key="1">
    <citation type="submission" date="2025-08" db="UniProtKB">
        <authorList>
            <consortium name="RefSeq"/>
        </authorList>
    </citation>
    <scope>IDENTIFICATION</scope>
    <source>
        <tissue evidence="6">Kidney</tissue>
    </source>
</reference>
<dbReference type="InterPro" id="IPR008996">
    <property type="entry name" value="IL1/FGF"/>
</dbReference>
<dbReference type="AlphaFoldDB" id="A0A1S3GSA0"/>